<dbReference type="InterPro" id="IPR009057">
    <property type="entry name" value="Homeodomain-like_sf"/>
</dbReference>
<dbReference type="GO" id="GO:0005634">
    <property type="term" value="C:nucleus"/>
    <property type="evidence" value="ECO:0007669"/>
    <property type="project" value="TreeGrafter"/>
</dbReference>
<dbReference type="GO" id="GO:0000976">
    <property type="term" value="F:transcription cis-regulatory region binding"/>
    <property type="evidence" value="ECO:0007669"/>
    <property type="project" value="TreeGrafter"/>
</dbReference>
<evidence type="ECO:0000313" key="2">
    <source>
        <dbReference type="Proteomes" id="UP000326939"/>
    </source>
</evidence>
<dbReference type="Gene3D" id="1.10.10.60">
    <property type="entry name" value="Homeodomain-like"/>
    <property type="match status" value="1"/>
</dbReference>
<keyword evidence="2" id="KW-1185">Reference proteome</keyword>
<accession>A0A5N5J167</accession>
<dbReference type="InterPro" id="IPR006455">
    <property type="entry name" value="Homeodomain_ZF_HD"/>
</dbReference>
<proteinExistence type="predicted"/>
<gene>
    <name evidence="1" type="ORF">DKX38_030199</name>
</gene>
<evidence type="ECO:0000313" key="1">
    <source>
        <dbReference type="EMBL" id="KAB5511113.1"/>
    </source>
</evidence>
<dbReference type="EMBL" id="VDCV01000030">
    <property type="protein sequence ID" value="KAB5511113.1"/>
    <property type="molecule type" value="Genomic_DNA"/>
</dbReference>
<dbReference type="Proteomes" id="UP000326939">
    <property type="component" value="Unassembled WGS sequence"/>
</dbReference>
<organism evidence="1 2">
    <name type="scientific">Salix brachista</name>
    <dbReference type="NCBI Taxonomy" id="2182728"/>
    <lineage>
        <taxon>Eukaryota</taxon>
        <taxon>Viridiplantae</taxon>
        <taxon>Streptophyta</taxon>
        <taxon>Embryophyta</taxon>
        <taxon>Tracheophyta</taxon>
        <taxon>Spermatophyta</taxon>
        <taxon>Magnoliopsida</taxon>
        <taxon>eudicotyledons</taxon>
        <taxon>Gunneridae</taxon>
        <taxon>Pentapetalae</taxon>
        <taxon>rosids</taxon>
        <taxon>fabids</taxon>
        <taxon>Malpighiales</taxon>
        <taxon>Salicaceae</taxon>
        <taxon>Saliceae</taxon>
        <taxon>Salix</taxon>
    </lineage>
</organism>
<dbReference type="NCBIfam" id="TIGR01565">
    <property type="entry name" value="homeo_ZF_HD"/>
    <property type="match status" value="1"/>
</dbReference>
<dbReference type="GO" id="GO:0050793">
    <property type="term" value="P:regulation of developmental process"/>
    <property type="evidence" value="ECO:0007669"/>
    <property type="project" value="TreeGrafter"/>
</dbReference>
<reference evidence="2" key="1">
    <citation type="journal article" date="2019" name="Gigascience">
        <title>De novo genome assembly of the endangered Acer yangbiense, a plant species with extremely small populations endemic to Yunnan Province, China.</title>
        <authorList>
            <person name="Yang J."/>
            <person name="Wariss H.M."/>
            <person name="Tao L."/>
            <person name="Zhang R."/>
            <person name="Yun Q."/>
            <person name="Hollingsworth P."/>
            <person name="Dao Z."/>
            <person name="Luo G."/>
            <person name="Guo H."/>
            <person name="Ma Y."/>
            <person name="Sun W."/>
        </authorList>
    </citation>
    <scope>NUCLEOTIDE SEQUENCE [LARGE SCALE GENOMIC DNA]</scope>
    <source>
        <strain evidence="2">cv. br00</strain>
    </source>
</reference>
<dbReference type="SUPFAM" id="SSF46689">
    <property type="entry name" value="Homeodomain-like"/>
    <property type="match status" value="1"/>
</dbReference>
<dbReference type="PANTHER" id="PTHR31948:SF16">
    <property type="entry name" value="ZINC-FINGER HOMEODOMAIN PROTEIN 11"/>
    <property type="match status" value="1"/>
</dbReference>
<dbReference type="GO" id="GO:0003700">
    <property type="term" value="F:DNA-binding transcription factor activity"/>
    <property type="evidence" value="ECO:0007669"/>
    <property type="project" value="TreeGrafter"/>
</dbReference>
<protein>
    <recommendedName>
        <fullName evidence="3">ZF-HD dimerization-type domain-containing protein</fullName>
    </recommendedName>
</protein>
<name>A0A5N5J167_9ROSI</name>
<dbReference type="PANTHER" id="PTHR31948">
    <property type="entry name" value="ZINC-FINGER HOMEODOMAIN PROTEIN 2"/>
    <property type="match status" value="1"/>
</dbReference>
<comment type="caution">
    <text evidence="1">The sequence shown here is derived from an EMBL/GenBank/DDBJ whole genome shotgun (WGS) entry which is preliminary data.</text>
</comment>
<evidence type="ECO:0008006" key="3">
    <source>
        <dbReference type="Google" id="ProtNLM"/>
    </source>
</evidence>
<sequence length="128" mass="14991">MVVESGERGGKKRNRTKFTPEQKERMMGFAEKLGWKLQRKDEEDEVEKFCREVGISRQANVCDDWLSESVLWTALVDSLFSVHAFFTWALELSKIPFPYHCSSLCIVMLRRSPDYGCHPAYPDERSFY</sequence>
<dbReference type="AlphaFoldDB" id="A0A5N5J167"/>